<dbReference type="AlphaFoldDB" id="A0A330L785"/>
<keyword evidence="1" id="KW-1133">Transmembrane helix</keyword>
<feature type="transmembrane region" description="Helical" evidence="1">
    <location>
        <begin position="44"/>
        <end position="66"/>
    </location>
</feature>
<evidence type="ECO:0000256" key="1">
    <source>
        <dbReference type="SAM" id="Phobius"/>
    </source>
</evidence>
<evidence type="ECO:0000313" key="3">
    <source>
        <dbReference type="Proteomes" id="UP000248168"/>
    </source>
</evidence>
<protein>
    <submittedName>
        <fullName evidence="2">Uncharacterized protein</fullName>
    </submittedName>
</protein>
<proteinExistence type="predicted"/>
<dbReference type="EMBL" id="OUNR01000017">
    <property type="protein sequence ID" value="SPP65800.1"/>
    <property type="molecule type" value="Genomic_DNA"/>
</dbReference>
<gene>
    <name evidence="2" type="ORF">NITLEN_40273</name>
</gene>
<reference evidence="3" key="1">
    <citation type="submission" date="2018-04" db="EMBL/GenBank/DDBJ databases">
        <authorList>
            <person name="Lucker S."/>
            <person name="Sakoula D."/>
        </authorList>
    </citation>
    <scope>NUCLEOTIDE SEQUENCE [LARGE SCALE GENOMIC DNA]</scope>
</reference>
<feature type="transmembrane region" description="Helical" evidence="1">
    <location>
        <begin position="6"/>
        <end position="32"/>
    </location>
</feature>
<feature type="transmembrane region" description="Helical" evidence="1">
    <location>
        <begin position="72"/>
        <end position="92"/>
    </location>
</feature>
<accession>A0A330L785</accession>
<keyword evidence="3" id="KW-1185">Reference proteome</keyword>
<dbReference type="RefSeq" id="WP_121990033.1">
    <property type="nucleotide sequence ID" value="NZ_OUNR01000017.1"/>
</dbReference>
<dbReference type="InParanoid" id="A0A330L785"/>
<keyword evidence="1" id="KW-0812">Transmembrane</keyword>
<evidence type="ECO:0000313" key="2">
    <source>
        <dbReference type="EMBL" id="SPP65800.1"/>
    </source>
</evidence>
<sequence>MIETAISFALGLVLGGFGVSACWGLFWSGFALVGALRGTSKWQVVRASLTAGLVPLLMVVAVVWMMDGARAGTWPFLLGLAGVPVALLGLGLRKLPDGTRVGERLVGGARTMMDTMMGRHSGCGDCGGCGEEHHH</sequence>
<dbReference type="Proteomes" id="UP000248168">
    <property type="component" value="Unassembled WGS sequence"/>
</dbReference>
<keyword evidence="1" id="KW-0472">Membrane</keyword>
<organism evidence="2 3">
    <name type="scientific">Nitrospira lenta</name>
    <dbReference type="NCBI Taxonomy" id="1436998"/>
    <lineage>
        <taxon>Bacteria</taxon>
        <taxon>Pseudomonadati</taxon>
        <taxon>Nitrospirota</taxon>
        <taxon>Nitrospiria</taxon>
        <taxon>Nitrospirales</taxon>
        <taxon>Nitrospiraceae</taxon>
        <taxon>Nitrospira</taxon>
    </lineage>
</organism>
<name>A0A330L785_9BACT</name>